<evidence type="ECO:0000259" key="6">
    <source>
        <dbReference type="Pfam" id="PF01979"/>
    </source>
</evidence>
<evidence type="ECO:0000313" key="7">
    <source>
        <dbReference type="EMBL" id="NBN79983.1"/>
    </source>
</evidence>
<dbReference type="EC" id="3.5.2.2" evidence="7"/>
<gene>
    <name evidence="7" type="primary">hydA</name>
    <name evidence="7" type="ORF">GWI72_17025</name>
</gene>
<keyword evidence="3" id="KW-0479">Metal-binding</keyword>
<evidence type="ECO:0000256" key="2">
    <source>
        <dbReference type="ARBA" id="ARBA00008829"/>
    </source>
</evidence>
<organism evidence="7 8">
    <name type="scientific">Pannonibacter tanglangensis</name>
    <dbReference type="NCBI Taxonomy" id="2750084"/>
    <lineage>
        <taxon>Bacteria</taxon>
        <taxon>Pseudomonadati</taxon>
        <taxon>Pseudomonadota</taxon>
        <taxon>Alphaproteobacteria</taxon>
        <taxon>Hyphomicrobiales</taxon>
        <taxon>Stappiaceae</taxon>
        <taxon>Pannonibacter</taxon>
    </lineage>
</organism>
<dbReference type="InterPro" id="IPR011778">
    <property type="entry name" value="Hydantoinase/dihydroPyrase"/>
</dbReference>
<sequence>MGTGTGFDLVIRGGEIVTAQARFSGDIAIRDGRIAALGSGLAQGRKEIDASGLLVMPGGVDTHCHIEQLSGAGIMNADTFETATRSAAFGGTTTTVSFAAQHPGMSLARVMADYTVLADRGALIDHAYHIIVADISGTNLDELAALMRAGHRSAKIFTTYDKVRLDDLSILKVLDTARDNGALVCFHAENDGLIRWSVEKLLAAGLTAPRYHAPSHPRLAELEALERMCRFAEATGQPVMLFHISTREGVEIVRAARGRGAPVFAETCTHYLFMTEEVLDQPGMAGAAVMCSPPQRQPADQEALWAGLQRGDLQLVTSDHAPYRMDASGKFANGETAPFNRIANGLPGLEVRLPLMFDAMVSKGRLGPEKFVEVTSTAPARLFGLTGKGRLDPGADADVVLWDPAARRVFGTNDLHDNCGYNPFAGREVVGWPKTVIARGEVIVDEGQLVGTPGRGRRVVMDVSPAMRPVAPATWTPKA</sequence>
<dbReference type="SUPFAM" id="SSF51338">
    <property type="entry name" value="Composite domain of metallo-dependent hydrolases"/>
    <property type="match status" value="1"/>
</dbReference>
<dbReference type="GO" id="GO:0046872">
    <property type="term" value="F:metal ion binding"/>
    <property type="evidence" value="ECO:0007669"/>
    <property type="project" value="UniProtKB-KW"/>
</dbReference>
<dbReference type="EMBL" id="JAABLQ010000002">
    <property type="protein sequence ID" value="NBN79983.1"/>
    <property type="molecule type" value="Genomic_DNA"/>
</dbReference>
<accession>A0A7X5F567</accession>
<dbReference type="InterPro" id="IPR006680">
    <property type="entry name" value="Amidohydro-rel"/>
</dbReference>
<evidence type="ECO:0000256" key="1">
    <source>
        <dbReference type="ARBA" id="ARBA00001947"/>
    </source>
</evidence>
<dbReference type="InterPro" id="IPR050378">
    <property type="entry name" value="Metallo-dep_Hydrolases_sf"/>
</dbReference>
<dbReference type="FunFam" id="3.20.20.140:FF:000174">
    <property type="entry name" value="Dihydropyrimidinase-related protein 2"/>
    <property type="match status" value="1"/>
</dbReference>
<feature type="modified residue" description="N6-carboxylysine" evidence="5">
    <location>
        <position position="155"/>
    </location>
</feature>
<feature type="domain" description="Amidohydrolase-related" evidence="6">
    <location>
        <begin position="54"/>
        <end position="442"/>
    </location>
</feature>
<evidence type="ECO:0000256" key="3">
    <source>
        <dbReference type="ARBA" id="ARBA00022723"/>
    </source>
</evidence>
<dbReference type="Gene3D" id="2.30.40.10">
    <property type="entry name" value="Urease, subunit C, domain 1"/>
    <property type="match status" value="1"/>
</dbReference>
<evidence type="ECO:0000256" key="4">
    <source>
        <dbReference type="ARBA" id="ARBA00022801"/>
    </source>
</evidence>
<dbReference type="Proteomes" id="UP000586722">
    <property type="component" value="Unassembled WGS sequence"/>
</dbReference>
<proteinExistence type="inferred from homology"/>
<keyword evidence="4 7" id="KW-0378">Hydrolase</keyword>
<evidence type="ECO:0000313" key="8">
    <source>
        <dbReference type="Proteomes" id="UP000586722"/>
    </source>
</evidence>
<protein>
    <submittedName>
        <fullName evidence="7">Dihydropyrimidinase</fullName>
        <ecNumber evidence="7">3.5.2.2</ecNumber>
    </submittedName>
</protein>
<comment type="caution">
    <text evidence="7">The sequence shown here is derived from an EMBL/GenBank/DDBJ whole genome shotgun (WGS) entry which is preliminary data.</text>
</comment>
<dbReference type="InterPro" id="IPR032466">
    <property type="entry name" value="Metal_Hydrolase"/>
</dbReference>
<dbReference type="CDD" id="cd01314">
    <property type="entry name" value="D-HYD"/>
    <property type="match status" value="1"/>
</dbReference>
<dbReference type="PANTHER" id="PTHR11647:SF1">
    <property type="entry name" value="COLLAPSIN RESPONSE MEDIATOR PROTEIN"/>
    <property type="match status" value="1"/>
</dbReference>
<dbReference type="AlphaFoldDB" id="A0A7X5F567"/>
<name>A0A7X5F567_9HYPH</name>
<comment type="cofactor">
    <cofactor evidence="1">
        <name>Zn(2+)</name>
        <dbReference type="ChEBI" id="CHEBI:29105"/>
    </cofactor>
</comment>
<dbReference type="GO" id="GO:0004157">
    <property type="term" value="F:dihydropyrimidinase activity"/>
    <property type="evidence" value="ECO:0007669"/>
    <property type="project" value="UniProtKB-EC"/>
</dbReference>
<dbReference type="PANTHER" id="PTHR11647">
    <property type="entry name" value="HYDRANTOINASE/DIHYDROPYRIMIDINASE FAMILY MEMBER"/>
    <property type="match status" value="1"/>
</dbReference>
<evidence type="ECO:0000256" key="5">
    <source>
        <dbReference type="PIRSR" id="PIRSR611778-50"/>
    </source>
</evidence>
<comment type="PTM">
    <text evidence="5">Carbamylation allows a single lysine to coordinate two divalent metal cations.</text>
</comment>
<keyword evidence="8" id="KW-1185">Reference proteome</keyword>
<dbReference type="Pfam" id="PF01979">
    <property type="entry name" value="Amidohydro_1"/>
    <property type="match status" value="1"/>
</dbReference>
<reference evidence="8" key="1">
    <citation type="submission" date="2020-01" db="EMBL/GenBank/DDBJ databases">
        <authorList>
            <person name="Fang Y."/>
            <person name="Sun R."/>
            <person name="Nie L."/>
            <person name="He J."/>
            <person name="Hao L."/>
            <person name="Wang L."/>
            <person name="Su S."/>
            <person name="Lv E."/>
            <person name="Zhang Z."/>
            <person name="Xie R."/>
            <person name="Liu H."/>
        </authorList>
    </citation>
    <scope>NUCLEOTIDE SEQUENCE [LARGE SCALE GENOMIC DNA]</scope>
    <source>
        <strain evidence="8">XCT-53</strain>
    </source>
</reference>
<dbReference type="GO" id="GO:0005829">
    <property type="term" value="C:cytosol"/>
    <property type="evidence" value="ECO:0007669"/>
    <property type="project" value="TreeGrafter"/>
</dbReference>
<dbReference type="Gene3D" id="3.20.20.140">
    <property type="entry name" value="Metal-dependent hydrolases"/>
    <property type="match status" value="1"/>
</dbReference>
<dbReference type="SUPFAM" id="SSF51556">
    <property type="entry name" value="Metallo-dependent hydrolases"/>
    <property type="match status" value="1"/>
</dbReference>
<dbReference type="InterPro" id="IPR011059">
    <property type="entry name" value="Metal-dep_hydrolase_composite"/>
</dbReference>
<comment type="similarity">
    <text evidence="2">Belongs to the metallo-dependent hydrolases superfamily. Hydantoinase/dihydropyrimidinase family.</text>
</comment>
<dbReference type="NCBIfam" id="TIGR02033">
    <property type="entry name" value="D-hydantoinase"/>
    <property type="match status" value="1"/>
</dbReference>